<name>A0A840N4Q9_9BRAD</name>
<dbReference type="EMBL" id="JACHIJ010000005">
    <property type="protein sequence ID" value="MBB5053614.1"/>
    <property type="molecule type" value="Genomic_DNA"/>
</dbReference>
<keyword evidence="1" id="KW-1133">Transmembrane helix</keyword>
<dbReference type="PANTHER" id="PTHR35342:SF5">
    <property type="entry name" value="TRICARBOXYLIC TRANSPORT PROTEIN"/>
    <property type="match status" value="1"/>
</dbReference>
<evidence type="ECO:0000259" key="2">
    <source>
        <dbReference type="Pfam" id="PF01970"/>
    </source>
</evidence>
<keyword evidence="1" id="KW-0472">Membrane</keyword>
<proteinExistence type="predicted"/>
<gene>
    <name evidence="3" type="ORF">HNQ36_003614</name>
</gene>
<organism evidence="3 4">
    <name type="scientific">Afipia massiliensis</name>
    <dbReference type="NCBI Taxonomy" id="211460"/>
    <lineage>
        <taxon>Bacteria</taxon>
        <taxon>Pseudomonadati</taxon>
        <taxon>Pseudomonadota</taxon>
        <taxon>Alphaproteobacteria</taxon>
        <taxon>Hyphomicrobiales</taxon>
        <taxon>Nitrobacteraceae</taxon>
        <taxon>Afipia</taxon>
    </lineage>
</organism>
<feature type="transmembrane region" description="Helical" evidence="1">
    <location>
        <begin position="140"/>
        <end position="171"/>
    </location>
</feature>
<feature type="transmembrane region" description="Helical" evidence="1">
    <location>
        <begin position="342"/>
        <end position="368"/>
    </location>
</feature>
<comment type="caution">
    <text evidence="3">The sequence shown here is derived from an EMBL/GenBank/DDBJ whole genome shotgun (WGS) entry which is preliminary data.</text>
</comment>
<feature type="transmembrane region" description="Helical" evidence="1">
    <location>
        <begin position="40"/>
        <end position="60"/>
    </location>
</feature>
<feature type="transmembrane region" description="Helical" evidence="1">
    <location>
        <begin position="380"/>
        <end position="400"/>
    </location>
</feature>
<sequence>MAALSAYNLLYCFVGVLIGTLIGVLPGLGPTATLAILLPITYQLQADAALIMLAGIYYGAQYGGSTTSILINLPGEASSVVTALDGHKMARQGRAGTALAISAIGSFFAGTIATVFIALLSPPLAALAQKFGAPEYFALMVLGLVAAVVLANGSILKSIAVIFLGLFLGLVGTDVSSDAQRFTFGYLQLADGIDFTIIAMGVFGISEVILALEKPEVRSLVTANLNRILPSRDDLRESWPAMLRGTGIGSILGILPGGGAILASFASYAIEKRVAKDPGKFGHGAIAGVAGPESANNAGAQMSFIPLLTLGIPANSVMALMLGLMTVKGIVPGPKVIEEQSLLFWTIVASMWIGNLMLLVINLPLVGLWARLVLVPYRRLFPAILLVCCVGVFSVNLQTFDVLLMAGFALVGYTLRKLDCEPAPLLLGFILAPLLEENLRRSLLLSGGDPAILIHSKISIALFAATMMLVFSLMLPTLRAKREAAFAE</sequence>
<evidence type="ECO:0000313" key="3">
    <source>
        <dbReference type="EMBL" id="MBB5053614.1"/>
    </source>
</evidence>
<dbReference type="RefSeq" id="WP_197430967.1">
    <property type="nucleotide sequence ID" value="NZ_JACHIJ010000005.1"/>
</dbReference>
<reference evidence="3 4" key="1">
    <citation type="submission" date="2020-08" db="EMBL/GenBank/DDBJ databases">
        <title>Genomic Encyclopedia of Type Strains, Phase IV (KMG-IV): sequencing the most valuable type-strain genomes for metagenomic binning, comparative biology and taxonomic classification.</title>
        <authorList>
            <person name="Goeker M."/>
        </authorList>
    </citation>
    <scope>NUCLEOTIDE SEQUENCE [LARGE SCALE GENOMIC DNA]</scope>
    <source>
        <strain evidence="3 4">DSM 17498</strain>
    </source>
</reference>
<dbReference type="Pfam" id="PF01970">
    <property type="entry name" value="TctA"/>
    <property type="match status" value="1"/>
</dbReference>
<dbReference type="PANTHER" id="PTHR35342">
    <property type="entry name" value="TRICARBOXYLIC TRANSPORT PROTEIN"/>
    <property type="match status" value="1"/>
</dbReference>
<keyword evidence="1" id="KW-0812">Transmembrane</keyword>
<feature type="transmembrane region" description="Helical" evidence="1">
    <location>
        <begin position="248"/>
        <end position="270"/>
    </location>
</feature>
<dbReference type="Proteomes" id="UP000521227">
    <property type="component" value="Unassembled WGS sequence"/>
</dbReference>
<evidence type="ECO:0000313" key="4">
    <source>
        <dbReference type="Proteomes" id="UP000521227"/>
    </source>
</evidence>
<feature type="domain" description="DUF112" evidence="2">
    <location>
        <begin position="9"/>
        <end position="427"/>
    </location>
</feature>
<dbReference type="InterPro" id="IPR002823">
    <property type="entry name" value="DUF112_TM"/>
</dbReference>
<dbReference type="AlphaFoldDB" id="A0A840N4Q9"/>
<protein>
    <submittedName>
        <fullName evidence="3">TctA family transporter</fullName>
    </submittedName>
</protein>
<evidence type="ECO:0000256" key="1">
    <source>
        <dbReference type="SAM" id="Phobius"/>
    </source>
</evidence>
<feature type="transmembrane region" description="Helical" evidence="1">
    <location>
        <begin position="98"/>
        <end position="120"/>
    </location>
</feature>
<feature type="transmembrane region" description="Helical" evidence="1">
    <location>
        <begin position="192"/>
        <end position="212"/>
    </location>
</feature>
<feature type="transmembrane region" description="Helical" evidence="1">
    <location>
        <begin position="7"/>
        <end position="28"/>
    </location>
</feature>
<accession>A0A840N4Q9</accession>
<feature type="transmembrane region" description="Helical" evidence="1">
    <location>
        <begin position="304"/>
        <end position="322"/>
    </location>
</feature>
<feature type="transmembrane region" description="Helical" evidence="1">
    <location>
        <begin position="452"/>
        <end position="475"/>
    </location>
</feature>